<keyword evidence="5 6" id="KW-0472">Membrane</keyword>
<evidence type="ECO:0000256" key="2">
    <source>
        <dbReference type="ARBA" id="ARBA00022448"/>
    </source>
</evidence>
<reference evidence="8 9" key="1">
    <citation type="journal article" date="2013" name="Genome Biol.">
        <title>Genome of Acanthamoeba castellanii highlights extensive lateral gene transfer and early evolution of tyrosine kinase signaling.</title>
        <authorList>
            <person name="Clarke M."/>
            <person name="Lohan A.J."/>
            <person name="Liu B."/>
            <person name="Lagkouvardos I."/>
            <person name="Roy S."/>
            <person name="Zafar N."/>
            <person name="Bertelli C."/>
            <person name="Schilde C."/>
            <person name="Kianianmomeni A."/>
            <person name="Burglin T.R."/>
            <person name="Frech C."/>
            <person name="Turcotte B."/>
            <person name="Kopec K.O."/>
            <person name="Synnott J.M."/>
            <person name="Choo C."/>
            <person name="Paponov I."/>
            <person name="Finkler A."/>
            <person name="Soon Heng Tan C."/>
            <person name="Hutchins A.P."/>
            <person name="Weinmeier T."/>
            <person name="Rattei T."/>
            <person name="Chu J.S."/>
            <person name="Gimenez G."/>
            <person name="Irimia M."/>
            <person name="Rigden D.J."/>
            <person name="Fitzpatrick D.A."/>
            <person name="Lorenzo-Morales J."/>
            <person name="Bateman A."/>
            <person name="Chiu C.H."/>
            <person name="Tang P."/>
            <person name="Hegemann P."/>
            <person name="Fromm H."/>
            <person name="Raoult D."/>
            <person name="Greub G."/>
            <person name="Miranda-Saavedra D."/>
            <person name="Chen N."/>
            <person name="Nash P."/>
            <person name="Ginger M.L."/>
            <person name="Horn M."/>
            <person name="Schaap P."/>
            <person name="Caler L."/>
            <person name="Loftus B."/>
        </authorList>
    </citation>
    <scope>NUCLEOTIDE SEQUENCE [LARGE SCALE GENOMIC DNA]</scope>
    <source>
        <strain evidence="8 9">Neff</strain>
    </source>
</reference>
<evidence type="ECO:0000256" key="6">
    <source>
        <dbReference type="SAM" id="Phobius"/>
    </source>
</evidence>
<dbReference type="SUPFAM" id="SSF103473">
    <property type="entry name" value="MFS general substrate transporter"/>
    <property type="match status" value="1"/>
</dbReference>
<dbReference type="OrthoDB" id="18650at2759"/>
<keyword evidence="3 6" id="KW-0812">Transmembrane</keyword>
<dbReference type="OMA" id="IFIFPRI"/>
<feature type="transmembrane region" description="Helical" evidence="6">
    <location>
        <begin position="13"/>
        <end position="34"/>
    </location>
</feature>
<evidence type="ECO:0000313" key="9">
    <source>
        <dbReference type="Proteomes" id="UP000011083"/>
    </source>
</evidence>
<keyword evidence="9" id="KW-1185">Reference proteome</keyword>
<evidence type="ECO:0000259" key="7">
    <source>
        <dbReference type="PROSITE" id="PS50850"/>
    </source>
</evidence>
<dbReference type="PANTHER" id="PTHR23504">
    <property type="entry name" value="MAJOR FACILITATOR SUPERFAMILY DOMAIN-CONTAINING PROTEIN 10"/>
    <property type="match status" value="1"/>
</dbReference>
<dbReference type="InterPro" id="IPR001958">
    <property type="entry name" value="Tet-R_TetA/multi-R_MdtG-like"/>
</dbReference>
<evidence type="ECO:0000256" key="5">
    <source>
        <dbReference type="ARBA" id="ARBA00023136"/>
    </source>
</evidence>
<dbReference type="PRINTS" id="PR01035">
    <property type="entry name" value="TCRTETA"/>
</dbReference>
<dbReference type="Pfam" id="PF07690">
    <property type="entry name" value="MFS_1"/>
    <property type="match status" value="1"/>
</dbReference>
<dbReference type="AlphaFoldDB" id="L8GEW6"/>
<accession>L8GEW6</accession>
<sequence>MCSKRFGIREENVGMAAGALIGAYNLASFVSSFMLGHLADKYGRKLIVLGGLLSGAVGTILFGFSPNFALAFASRLLAGFFNANIAVTRAVCADVTEGQARILAFAYTAACFNLSRSLSSGIGGAFTIIDFSGVPMLADNPFLFPCLVGGAFNFVSLLTVIFFLPETSKRVQEHQQGKSKQSLREGLKSFKDWLMTKLIFTYSIGSFCNGGLLVAMVLFYSLQVEHRGLGFDPLLNGLAFALFSTTGFFFQIFAFERMLRWLGVVNLYLLSSLLLCLGVLLLPCVTFIYWGLGVSTVSTVLVWIALAVIVCCLLATGFMCFLSTLGAMVSNACEDSIQGLTMGMNQSVSSLLRALGPFVVGMVFSAGVAIKFPFFGFWILGVLYFCCFLFLFWLSPLERFRVGDTSAALADLKSKAAQGEAENRPLLKTVTSGER</sequence>
<feature type="transmembrane region" description="Helical" evidence="6">
    <location>
        <begin position="234"/>
        <end position="255"/>
    </location>
</feature>
<evidence type="ECO:0000256" key="4">
    <source>
        <dbReference type="ARBA" id="ARBA00022989"/>
    </source>
</evidence>
<feature type="domain" description="Major facilitator superfamily (MFS) profile" evidence="7">
    <location>
        <begin position="1"/>
        <end position="399"/>
    </location>
</feature>
<gene>
    <name evidence="8" type="ORF">ACA1_189320</name>
</gene>
<keyword evidence="2" id="KW-0813">Transport</keyword>
<protein>
    <submittedName>
        <fullName evidence="8">Transporter, major facilitator subfamily protein</fullName>
    </submittedName>
</protein>
<dbReference type="PROSITE" id="PS50850">
    <property type="entry name" value="MFS"/>
    <property type="match status" value="1"/>
</dbReference>
<dbReference type="GO" id="GO:0016020">
    <property type="term" value="C:membrane"/>
    <property type="evidence" value="ECO:0007669"/>
    <property type="project" value="UniProtKB-SubCell"/>
</dbReference>
<dbReference type="Proteomes" id="UP000011083">
    <property type="component" value="Unassembled WGS sequence"/>
</dbReference>
<feature type="transmembrane region" description="Helical" evidence="6">
    <location>
        <begin position="104"/>
        <end position="129"/>
    </location>
</feature>
<proteinExistence type="predicted"/>
<keyword evidence="4 6" id="KW-1133">Transmembrane helix</keyword>
<dbReference type="GO" id="GO:0022857">
    <property type="term" value="F:transmembrane transporter activity"/>
    <property type="evidence" value="ECO:0007669"/>
    <property type="project" value="InterPro"/>
</dbReference>
<evidence type="ECO:0000313" key="8">
    <source>
        <dbReference type="EMBL" id="ELR11278.1"/>
    </source>
</evidence>
<dbReference type="VEuPathDB" id="AmoebaDB:ACA1_189320"/>
<dbReference type="GeneID" id="14911724"/>
<dbReference type="Gene3D" id="1.20.1250.20">
    <property type="entry name" value="MFS general substrate transporter like domains"/>
    <property type="match status" value="1"/>
</dbReference>
<feature type="transmembrane region" description="Helical" evidence="6">
    <location>
        <begin position="198"/>
        <end position="222"/>
    </location>
</feature>
<dbReference type="PANTHER" id="PTHR23504:SF111">
    <property type="entry name" value="MAJOR FACILITATOR SUPERFAMILY (MFS) PROFILE DOMAIN-CONTAINING PROTEIN"/>
    <property type="match status" value="1"/>
</dbReference>
<dbReference type="KEGG" id="acan:ACA1_189320"/>
<organism evidence="8 9">
    <name type="scientific">Acanthamoeba castellanii (strain ATCC 30010 / Neff)</name>
    <dbReference type="NCBI Taxonomy" id="1257118"/>
    <lineage>
        <taxon>Eukaryota</taxon>
        <taxon>Amoebozoa</taxon>
        <taxon>Discosea</taxon>
        <taxon>Longamoebia</taxon>
        <taxon>Centramoebida</taxon>
        <taxon>Acanthamoebidae</taxon>
        <taxon>Acanthamoeba</taxon>
    </lineage>
</organism>
<feature type="transmembrane region" description="Helical" evidence="6">
    <location>
        <begin position="141"/>
        <end position="164"/>
    </location>
</feature>
<evidence type="ECO:0000256" key="1">
    <source>
        <dbReference type="ARBA" id="ARBA00004141"/>
    </source>
</evidence>
<dbReference type="RefSeq" id="XP_004333291.1">
    <property type="nucleotide sequence ID" value="XM_004333243.1"/>
</dbReference>
<feature type="transmembrane region" description="Helical" evidence="6">
    <location>
        <begin position="302"/>
        <end position="329"/>
    </location>
</feature>
<name>L8GEW6_ACACF</name>
<feature type="transmembrane region" description="Helical" evidence="6">
    <location>
        <begin position="350"/>
        <end position="369"/>
    </location>
</feature>
<evidence type="ECO:0000256" key="3">
    <source>
        <dbReference type="ARBA" id="ARBA00022692"/>
    </source>
</evidence>
<dbReference type="InterPro" id="IPR036259">
    <property type="entry name" value="MFS_trans_sf"/>
</dbReference>
<dbReference type="InterPro" id="IPR020846">
    <property type="entry name" value="MFS_dom"/>
</dbReference>
<dbReference type="STRING" id="1257118.L8GEW6"/>
<dbReference type="EMBL" id="KB008154">
    <property type="protein sequence ID" value="ELR11278.1"/>
    <property type="molecule type" value="Genomic_DNA"/>
</dbReference>
<feature type="transmembrane region" description="Helical" evidence="6">
    <location>
        <begin position="267"/>
        <end position="290"/>
    </location>
</feature>
<dbReference type="InterPro" id="IPR011701">
    <property type="entry name" value="MFS"/>
</dbReference>
<comment type="subcellular location">
    <subcellularLocation>
        <location evidence="1">Membrane</location>
        <topology evidence="1">Multi-pass membrane protein</topology>
    </subcellularLocation>
</comment>
<feature type="transmembrane region" description="Helical" evidence="6">
    <location>
        <begin position="375"/>
        <end position="394"/>
    </location>
</feature>
<feature type="transmembrane region" description="Helical" evidence="6">
    <location>
        <begin position="46"/>
        <end position="64"/>
    </location>
</feature>